<dbReference type="PANTHER" id="PTHR34353">
    <property type="entry name" value="CRISPR-ASSOCIATED ENDONUCLEASE CAS1 1"/>
    <property type="match status" value="1"/>
</dbReference>
<dbReference type="NCBIfam" id="TIGR00287">
    <property type="entry name" value="cas1"/>
    <property type="match status" value="1"/>
</dbReference>
<dbReference type="Pfam" id="PF01867">
    <property type="entry name" value="Cas_Cas1"/>
    <property type="match status" value="1"/>
</dbReference>
<dbReference type="InterPro" id="IPR019855">
    <property type="entry name" value="CRISPR-assoc_Cas1_NMENI"/>
</dbReference>
<evidence type="ECO:0000313" key="11">
    <source>
        <dbReference type="EMBL" id="GAA6114314.1"/>
    </source>
</evidence>
<evidence type="ECO:0000256" key="2">
    <source>
        <dbReference type="ARBA" id="ARBA00022723"/>
    </source>
</evidence>
<dbReference type="InterPro" id="IPR042211">
    <property type="entry name" value="CRISPR-assoc_Cas1_N"/>
</dbReference>
<dbReference type="InterPro" id="IPR002729">
    <property type="entry name" value="CRISPR-assoc_Cas1"/>
</dbReference>
<evidence type="ECO:0000256" key="5">
    <source>
        <dbReference type="ARBA" id="ARBA00022842"/>
    </source>
</evidence>
<feature type="binding site" evidence="10">
    <location>
        <position position="147"/>
    </location>
    <ligand>
        <name>Mn(2+)</name>
        <dbReference type="ChEBI" id="CHEBI:29035"/>
    </ligand>
</feature>
<dbReference type="EMBL" id="BAABVV010000033">
    <property type="protein sequence ID" value="GAA6114314.1"/>
    <property type="molecule type" value="Genomic_DNA"/>
</dbReference>
<dbReference type="Gene3D" id="3.100.10.20">
    <property type="entry name" value="CRISPR-associated endonuclease Cas1, N-terminal domain"/>
    <property type="match status" value="1"/>
</dbReference>
<evidence type="ECO:0000256" key="10">
    <source>
        <dbReference type="HAMAP-Rule" id="MF_01470"/>
    </source>
</evidence>
<gene>
    <name evidence="10 11" type="primary">cas1</name>
    <name evidence="11" type="ORF">AP20H10_06770</name>
</gene>
<reference evidence="11 12" key="1">
    <citation type="submission" date="2024-03" db="EMBL/GenBank/DDBJ databases">
        <title>Inconsistent identification of Apilactobacillus kunkeei-related strains obtained by well-developed overall genome related indices.</title>
        <authorList>
            <person name="Maeno S."/>
            <person name="Endo A."/>
        </authorList>
    </citation>
    <scope>NUCLEOTIDE SEQUENCE [LARGE SCALE GENOMIC DNA]</scope>
    <source>
        <strain evidence="11 12">20H-10</strain>
    </source>
</reference>
<dbReference type="HAMAP" id="MF_01470">
    <property type="entry name" value="Cas1"/>
    <property type="match status" value="1"/>
</dbReference>
<evidence type="ECO:0000256" key="4">
    <source>
        <dbReference type="ARBA" id="ARBA00022801"/>
    </source>
</evidence>
<evidence type="ECO:0000256" key="8">
    <source>
        <dbReference type="ARBA" id="ARBA00023211"/>
    </source>
</evidence>
<comment type="function">
    <text evidence="10">CRISPR (clustered regularly interspaced short palindromic repeat), is an adaptive immune system that provides protection against mobile genetic elements (viruses, transposable elements and conjugative plasmids). CRISPR clusters contain spacers, sequences complementary to antecedent mobile elements, and target invading nucleic acids. CRISPR clusters are transcribed and processed into CRISPR RNA (crRNA). Acts as a dsDNA endonuclease. Involved in the integration of spacer DNA into the CRISPR cassette.</text>
</comment>
<comment type="cofactor">
    <cofactor evidence="10">
        <name>Mg(2+)</name>
        <dbReference type="ChEBI" id="CHEBI:18420"/>
    </cofactor>
    <cofactor evidence="10">
        <name>Mn(2+)</name>
        <dbReference type="ChEBI" id="CHEBI:29035"/>
    </cofactor>
</comment>
<feature type="binding site" evidence="10">
    <location>
        <position position="218"/>
    </location>
    <ligand>
        <name>Mn(2+)</name>
        <dbReference type="ChEBI" id="CHEBI:29035"/>
    </ligand>
</feature>
<keyword evidence="1 10" id="KW-0540">Nuclease</keyword>
<keyword evidence="2 10" id="KW-0479">Metal-binding</keyword>
<dbReference type="PANTHER" id="PTHR34353:SF2">
    <property type="entry name" value="CRISPR-ASSOCIATED ENDONUCLEASE CAS1 1"/>
    <property type="match status" value="1"/>
</dbReference>
<name>A0ABP9ZHR7_9LACO</name>
<evidence type="ECO:0000256" key="1">
    <source>
        <dbReference type="ARBA" id="ARBA00022722"/>
    </source>
</evidence>
<dbReference type="InterPro" id="IPR042206">
    <property type="entry name" value="CRISPR-assoc_Cas1_C"/>
</dbReference>
<dbReference type="NCBIfam" id="TIGR03639">
    <property type="entry name" value="cas1_NMENI"/>
    <property type="match status" value="1"/>
</dbReference>
<dbReference type="EC" id="3.1.-.-" evidence="10"/>
<keyword evidence="5 10" id="KW-0460">Magnesium</keyword>
<feature type="binding site" evidence="10">
    <location>
        <position position="203"/>
    </location>
    <ligand>
        <name>Mn(2+)</name>
        <dbReference type="ChEBI" id="CHEBI:29035"/>
    </ligand>
</feature>
<evidence type="ECO:0000256" key="7">
    <source>
        <dbReference type="ARBA" id="ARBA00023125"/>
    </source>
</evidence>
<keyword evidence="3 10" id="KW-0255">Endonuclease</keyword>
<evidence type="ECO:0000256" key="9">
    <source>
        <dbReference type="ARBA" id="ARBA00038592"/>
    </source>
</evidence>
<keyword evidence="6 10" id="KW-0051">Antiviral defense</keyword>
<dbReference type="Gene3D" id="1.20.120.920">
    <property type="entry name" value="CRISPR-associated endonuclease Cas1, C-terminal domain"/>
    <property type="match status" value="1"/>
</dbReference>
<keyword evidence="12" id="KW-1185">Reference proteome</keyword>
<evidence type="ECO:0000256" key="6">
    <source>
        <dbReference type="ARBA" id="ARBA00023118"/>
    </source>
</evidence>
<protein>
    <recommendedName>
        <fullName evidence="10">CRISPR-associated endonuclease Cas1</fullName>
        <ecNumber evidence="10">3.1.-.-</ecNumber>
    </recommendedName>
</protein>
<evidence type="ECO:0000313" key="12">
    <source>
        <dbReference type="Proteomes" id="UP001438112"/>
    </source>
</evidence>
<comment type="similarity">
    <text evidence="10">Belongs to the CRISPR-associated endonuclease Cas1 family.</text>
</comment>
<comment type="caution">
    <text evidence="11">The sequence shown here is derived from an EMBL/GenBank/DDBJ whole genome shotgun (WGS) entry which is preliminary data.</text>
</comment>
<dbReference type="GO" id="GO:0004519">
    <property type="term" value="F:endonuclease activity"/>
    <property type="evidence" value="ECO:0007669"/>
    <property type="project" value="UniProtKB-KW"/>
</dbReference>
<proteinExistence type="inferred from homology"/>
<dbReference type="InterPro" id="IPR050646">
    <property type="entry name" value="Cas1"/>
</dbReference>
<accession>A0ABP9ZHR7</accession>
<comment type="subunit">
    <text evidence="9 10">Homodimer, forms a heterotetramer with a Cas2 homodimer.</text>
</comment>
<keyword evidence="8 10" id="KW-0464">Manganese</keyword>
<organism evidence="11 12">
    <name type="scientific">Apilactobacillus apinorum</name>
    <dbReference type="NCBI Taxonomy" id="1218495"/>
    <lineage>
        <taxon>Bacteria</taxon>
        <taxon>Bacillati</taxon>
        <taxon>Bacillota</taxon>
        <taxon>Bacilli</taxon>
        <taxon>Lactobacillales</taxon>
        <taxon>Lactobacillaceae</taxon>
        <taxon>Apilactobacillus</taxon>
    </lineage>
</organism>
<keyword evidence="4 10" id="KW-0378">Hydrolase</keyword>
<dbReference type="Proteomes" id="UP001438112">
    <property type="component" value="Unassembled WGS sequence"/>
</dbReference>
<dbReference type="RefSeq" id="WP_353317785.1">
    <property type="nucleotide sequence ID" value="NZ_BAABVV010000033.1"/>
</dbReference>
<evidence type="ECO:0000256" key="3">
    <source>
        <dbReference type="ARBA" id="ARBA00022759"/>
    </source>
</evidence>
<sequence>MGWRSVIISQHAKLSYSSNCMVVQNFEGLHQIPINDIHLLLICTTQAVITCELINHLNKVNAKIIFSDEHGNPSSEVFNNYPSNRDIDVIDNQVRWDNVRKEILWTKVVTRKILNQIAVLKYKHIHEFEELETELDKMEIGDSSNREAVVARKYFRLLFDAKFSRKKDIALNAALNYGYSILLSNFNREIVSSGHLTYFGIHHHSLENAFNLSSDLMEPFRPIVDYWISFKKFESLTPDIKFGLVQLLNLEIMYNDKRMIVKNAIAKYVSDCLDYLNNGRKKELKVEIINEVPNNALNDNV</sequence>
<keyword evidence="7 10" id="KW-0238">DNA-binding</keyword>